<dbReference type="Proteomes" id="UP000524246">
    <property type="component" value="Unassembled WGS sequence"/>
</dbReference>
<sequence>MKNIPLSGSIIDTLPQADQVYHYNTEVEVNRLYCQSRCYPLAFGNVTFRPGRGNAALYPGLTYCPPEFVKEGIRLINSKRSKSRRLKVYGKLRWAAQAHAAEMAYLYSPSYFGYIERIQETGYTPHSLITGIDFRQETPEN</sequence>
<name>A0A7X9IIB7_9DELT</name>
<accession>A0A7X9IIB7</accession>
<comment type="caution">
    <text evidence="1">The sequence shown here is derived from an EMBL/GenBank/DDBJ whole genome shotgun (WGS) entry which is preliminary data.</text>
</comment>
<dbReference type="EMBL" id="JAAZON010000070">
    <property type="protein sequence ID" value="NMC61888.1"/>
    <property type="molecule type" value="Genomic_DNA"/>
</dbReference>
<reference evidence="1 2" key="1">
    <citation type="journal article" date="2020" name="Biotechnol. Biofuels">
        <title>New insights from the biogas microbiome by comprehensive genome-resolved metagenomics of nearly 1600 species originating from multiple anaerobic digesters.</title>
        <authorList>
            <person name="Campanaro S."/>
            <person name="Treu L."/>
            <person name="Rodriguez-R L.M."/>
            <person name="Kovalovszki A."/>
            <person name="Ziels R.M."/>
            <person name="Maus I."/>
            <person name="Zhu X."/>
            <person name="Kougias P.G."/>
            <person name="Basile A."/>
            <person name="Luo G."/>
            <person name="Schluter A."/>
            <person name="Konstantinidis K.T."/>
            <person name="Angelidaki I."/>
        </authorList>
    </citation>
    <scope>NUCLEOTIDE SEQUENCE [LARGE SCALE GENOMIC DNA]</scope>
    <source>
        <strain evidence="1">AS27yjCOA_65</strain>
    </source>
</reference>
<organism evidence="1 2">
    <name type="scientific">SAR324 cluster bacterium</name>
    <dbReference type="NCBI Taxonomy" id="2024889"/>
    <lineage>
        <taxon>Bacteria</taxon>
        <taxon>Deltaproteobacteria</taxon>
        <taxon>SAR324 cluster</taxon>
    </lineage>
</organism>
<dbReference type="AlphaFoldDB" id="A0A7X9IIB7"/>
<evidence type="ECO:0000313" key="1">
    <source>
        <dbReference type="EMBL" id="NMC61888.1"/>
    </source>
</evidence>
<proteinExistence type="predicted"/>
<protein>
    <submittedName>
        <fullName evidence="1">Uncharacterized protein</fullName>
    </submittedName>
</protein>
<evidence type="ECO:0000313" key="2">
    <source>
        <dbReference type="Proteomes" id="UP000524246"/>
    </source>
</evidence>
<gene>
    <name evidence="1" type="ORF">GYA55_01830</name>
</gene>